<dbReference type="Gene3D" id="2.60.40.790">
    <property type="match status" value="1"/>
</dbReference>
<evidence type="ECO:0000313" key="5">
    <source>
        <dbReference type="Proteomes" id="UP000027284"/>
    </source>
</evidence>
<comment type="similarity">
    <text evidence="1 2">Belongs to the small heat shock protein (HSP20) family.</text>
</comment>
<evidence type="ECO:0000256" key="1">
    <source>
        <dbReference type="PROSITE-ProRule" id="PRU00285"/>
    </source>
</evidence>
<dbReference type="SUPFAM" id="SSF49764">
    <property type="entry name" value="HSP20-like chaperones"/>
    <property type="match status" value="1"/>
</dbReference>
<dbReference type="InterPro" id="IPR002068">
    <property type="entry name" value="A-crystallin/Hsp20_dom"/>
</dbReference>
<evidence type="ECO:0000259" key="3">
    <source>
        <dbReference type="PROSITE" id="PS01031"/>
    </source>
</evidence>
<dbReference type="PROSITE" id="PS01031">
    <property type="entry name" value="SHSP"/>
    <property type="match status" value="1"/>
</dbReference>
<proteinExistence type="inferred from homology"/>
<dbReference type="OrthoDB" id="5242916at2"/>
<dbReference type="InterPro" id="IPR008978">
    <property type="entry name" value="HSP20-like_chaperone"/>
</dbReference>
<sequence length="142" mass="15672">MKRRVSFGVELVHFRRQLREVLEQVAAVPTGGFYPLVDVAATDHEIVVRVDLPGAEPSSLRVEVAGKELKISGEKPAPAPGRRYFQVERSYGPFLLEVALPEKVQGQKGRASFKSGVLEVRLPKEQELPPQPIPIPVQTGEP</sequence>
<dbReference type="Pfam" id="PF00011">
    <property type="entry name" value="HSP20"/>
    <property type="match status" value="1"/>
</dbReference>
<dbReference type="STRING" id="1312852.EG19_04560"/>
<dbReference type="CDD" id="cd06464">
    <property type="entry name" value="ACD_sHsps-like"/>
    <property type="match status" value="1"/>
</dbReference>
<name>A0A062XYA6_9BACT</name>
<protein>
    <recommendedName>
        <fullName evidence="3">SHSP domain-containing protein</fullName>
    </recommendedName>
</protein>
<reference evidence="4 5" key="1">
    <citation type="submission" date="2014-04" db="EMBL/GenBank/DDBJ databases">
        <title>The Genome Sequence of Thermoanaerobaculum aquaticum MP-01, The First Cultivated Group 23 Acidobacterium.</title>
        <authorList>
            <person name="Stamps B.W."/>
            <person name="Losey N.A."/>
            <person name="Lawson P.A."/>
            <person name="Stevenson B.S."/>
        </authorList>
    </citation>
    <scope>NUCLEOTIDE SEQUENCE [LARGE SCALE GENOMIC DNA]</scope>
    <source>
        <strain evidence="4 5">MP-01</strain>
    </source>
</reference>
<gene>
    <name evidence="4" type="ORF">EG19_04560</name>
</gene>
<dbReference type="PANTHER" id="PTHR11527">
    <property type="entry name" value="HEAT-SHOCK PROTEIN 20 FAMILY MEMBER"/>
    <property type="match status" value="1"/>
</dbReference>
<keyword evidence="5" id="KW-1185">Reference proteome</keyword>
<dbReference type="RefSeq" id="WP_053335064.1">
    <property type="nucleotide sequence ID" value="NZ_JMFG01000020.1"/>
</dbReference>
<dbReference type="EMBL" id="JMFG01000020">
    <property type="protein sequence ID" value="KDA53485.1"/>
    <property type="molecule type" value="Genomic_DNA"/>
</dbReference>
<organism evidence="4 5">
    <name type="scientific">Thermoanaerobaculum aquaticum</name>
    <dbReference type="NCBI Taxonomy" id="1312852"/>
    <lineage>
        <taxon>Bacteria</taxon>
        <taxon>Pseudomonadati</taxon>
        <taxon>Acidobacteriota</taxon>
        <taxon>Thermoanaerobaculia</taxon>
        <taxon>Thermoanaerobaculales</taxon>
        <taxon>Thermoanaerobaculaceae</taxon>
        <taxon>Thermoanaerobaculum</taxon>
    </lineage>
</organism>
<dbReference type="Proteomes" id="UP000027284">
    <property type="component" value="Unassembled WGS sequence"/>
</dbReference>
<evidence type="ECO:0000256" key="2">
    <source>
        <dbReference type="RuleBase" id="RU003616"/>
    </source>
</evidence>
<accession>A0A062XYA6</accession>
<comment type="caution">
    <text evidence="4">The sequence shown here is derived from an EMBL/GenBank/DDBJ whole genome shotgun (WGS) entry which is preliminary data.</text>
</comment>
<dbReference type="AlphaFoldDB" id="A0A062XYA6"/>
<evidence type="ECO:0000313" key="4">
    <source>
        <dbReference type="EMBL" id="KDA53485.1"/>
    </source>
</evidence>
<feature type="domain" description="SHSP" evidence="3">
    <location>
        <begin position="27"/>
        <end position="138"/>
    </location>
</feature>
<dbReference type="InterPro" id="IPR031107">
    <property type="entry name" value="Small_HSP"/>
</dbReference>